<reference evidence="1 2" key="1">
    <citation type="submission" date="2019-07" db="EMBL/GenBank/DDBJ databases">
        <title>Whole genome shotgun sequence of Skermanella aerolata NBRC 106429.</title>
        <authorList>
            <person name="Hosoyama A."/>
            <person name="Uohara A."/>
            <person name="Ohji S."/>
            <person name="Ichikawa N."/>
        </authorList>
    </citation>
    <scope>NUCLEOTIDE SEQUENCE [LARGE SCALE GENOMIC DNA]</scope>
    <source>
        <strain evidence="1 2">NBRC 106429</strain>
    </source>
</reference>
<name>A0A512DJ63_9PROT</name>
<sequence>MLEIVEHDHIVLACDQLGDAVAADETGAAGDQDCFLMRHVKLLIDTLGKNPETPGGMWPQLRGDFGVS</sequence>
<evidence type="ECO:0000313" key="1">
    <source>
        <dbReference type="EMBL" id="GEO36523.1"/>
    </source>
</evidence>
<evidence type="ECO:0000313" key="2">
    <source>
        <dbReference type="Proteomes" id="UP000321523"/>
    </source>
</evidence>
<accession>A0A512DJ63</accession>
<dbReference type="Proteomes" id="UP000321523">
    <property type="component" value="Unassembled WGS sequence"/>
</dbReference>
<organism evidence="1 2">
    <name type="scientific">Skermanella aerolata</name>
    <dbReference type="NCBI Taxonomy" id="393310"/>
    <lineage>
        <taxon>Bacteria</taxon>
        <taxon>Pseudomonadati</taxon>
        <taxon>Pseudomonadota</taxon>
        <taxon>Alphaproteobacteria</taxon>
        <taxon>Rhodospirillales</taxon>
        <taxon>Azospirillaceae</taxon>
        <taxon>Skermanella</taxon>
    </lineage>
</organism>
<dbReference type="AlphaFoldDB" id="A0A512DJ63"/>
<comment type="caution">
    <text evidence="1">The sequence shown here is derived from an EMBL/GenBank/DDBJ whole genome shotgun (WGS) entry which is preliminary data.</text>
</comment>
<proteinExistence type="predicted"/>
<protein>
    <submittedName>
        <fullName evidence="1">Uncharacterized protein</fullName>
    </submittedName>
</protein>
<gene>
    <name evidence="1" type="ORF">SAE02_06710</name>
</gene>
<keyword evidence="2" id="KW-1185">Reference proteome</keyword>
<dbReference type="EMBL" id="BJYZ01000002">
    <property type="protein sequence ID" value="GEO36523.1"/>
    <property type="molecule type" value="Genomic_DNA"/>
</dbReference>